<evidence type="ECO:0000313" key="9">
    <source>
        <dbReference type="EMBL" id="QHI97377.1"/>
    </source>
</evidence>
<comment type="similarity">
    <text evidence="2 6">Belongs to the cytochrome c oxidase subunit 3 family.</text>
</comment>
<gene>
    <name evidence="9" type="ORF">GT347_04890</name>
</gene>
<evidence type="ECO:0000256" key="6">
    <source>
        <dbReference type="RuleBase" id="RU003376"/>
    </source>
</evidence>
<dbReference type="Gene3D" id="1.20.120.80">
    <property type="entry name" value="Cytochrome c oxidase, subunit III, four-helix bundle"/>
    <property type="match status" value="1"/>
</dbReference>
<keyword evidence="3 6" id="KW-0812">Transmembrane</keyword>
<dbReference type="PANTHER" id="PTHR11403">
    <property type="entry name" value="CYTOCHROME C OXIDASE SUBUNIT III"/>
    <property type="match status" value="1"/>
</dbReference>
<protein>
    <submittedName>
        <fullName evidence="9">Cytochrome c oxidase subunit 3 family protein</fullName>
    </submittedName>
</protein>
<reference evidence="9 10" key="1">
    <citation type="submission" date="2020-01" db="EMBL/GenBank/DDBJ databases">
        <title>Genome sequencing of strain KACC 21265.</title>
        <authorList>
            <person name="Heo J."/>
            <person name="Kim S.-J."/>
            <person name="Kim J.-S."/>
            <person name="Hong S.-B."/>
            <person name="Kwon S.-W."/>
        </authorList>
    </citation>
    <scope>NUCLEOTIDE SEQUENCE [LARGE SCALE GENOMIC DNA]</scope>
    <source>
        <strain evidence="9 10">KACC 21265</strain>
    </source>
</reference>
<feature type="transmembrane region" description="Helical" evidence="7">
    <location>
        <begin position="232"/>
        <end position="252"/>
    </location>
</feature>
<feature type="transmembrane region" description="Helical" evidence="7">
    <location>
        <begin position="67"/>
        <end position="87"/>
    </location>
</feature>
<dbReference type="GO" id="GO:0019646">
    <property type="term" value="P:aerobic electron transport chain"/>
    <property type="evidence" value="ECO:0007669"/>
    <property type="project" value="InterPro"/>
</dbReference>
<dbReference type="PANTHER" id="PTHR11403:SF6">
    <property type="entry name" value="NITRIC OXIDE REDUCTASE SUBUNIT E"/>
    <property type="match status" value="1"/>
</dbReference>
<keyword evidence="10" id="KW-1185">Reference proteome</keyword>
<organism evidence="9 10">
    <name type="scientific">Xylophilus rhododendri</name>
    <dbReference type="NCBI Taxonomy" id="2697032"/>
    <lineage>
        <taxon>Bacteria</taxon>
        <taxon>Pseudomonadati</taxon>
        <taxon>Pseudomonadota</taxon>
        <taxon>Betaproteobacteria</taxon>
        <taxon>Burkholderiales</taxon>
        <taxon>Xylophilus</taxon>
    </lineage>
</organism>
<sequence length="255" mass="27746">MADTLAAAHPQFRCAAQGAGRCLRLHARVAAGRAGRAGGLVVNGAVLEEGIDPPELDAVQRRRVARLGMWLFIASELLFFGGLLFAYAHGRLSFPAGFAVAGRHTDVWLGTLNTGVLLTSSLLVALAVEAAAHGQRRLAPRFLWGAVLLGCSFLAIKGVEYRQDFAEGLVPGPGFVLQEPGAQLFFMLYFTATLLHALHMVVGIVALALYAWFGRRTGSDWLRSSRLETVGLYWHFVDVVWVGLYPLLYLVGRSW</sequence>
<evidence type="ECO:0000313" key="10">
    <source>
        <dbReference type="Proteomes" id="UP000464787"/>
    </source>
</evidence>
<accession>A0A857J1C3</accession>
<evidence type="ECO:0000256" key="1">
    <source>
        <dbReference type="ARBA" id="ARBA00004141"/>
    </source>
</evidence>
<dbReference type="Proteomes" id="UP000464787">
    <property type="component" value="Chromosome"/>
</dbReference>
<comment type="subcellular location">
    <subcellularLocation>
        <location evidence="6">Cell membrane</location>
        <topology evidence="6">Multi-pass membrane protein</topology>
    </subcellularLocation>
    <subcellularLocation>
        <location evidence="1">Membrane</location>
        <topology evidence="1">Multi-pass membrane protein</topology>
    </subcellularLocation>
</comment>
<dbReference type="InterPro" id="IPR000298">
    <property type="entry name" value="Cyt_c_oxidase-like_su3"/>
</dbReference>
<feature type="transmembrane region" description="Helical" evidence="7">
    <location>
        <begin position="186"/>
        <end position="212"/>
    </location>
</feature>
<dbReference type="SUPFAM" id="SSF81452">
    <property type="entry name" value="Cytochrome c oxidase subunit III-like"/>
    <property type="match status" value="1"/>
</dbReference>
<dbReference type="EMBL" id="CP047650">
    <property type="protein sequence ID" value="QHI97377.1"/>
    <property type="molecule type" value="Genomic_DNA"/>
</dbReference>
<dbReference type="KEGG" id="xyk:GT347_04890"/>
<feature type="domain" description="Heme-copper oxidase subunit III family profile" evidence="8">
    <location>
        <begin position="46"/>
        <end position="253"/>
    </location>
</feature>
<evidence type="ECO:0000256" key="2">
    <source>
        <dbReference type="ARBA" id="ARBA00010581"/>
    </source>
</evidence>
<feature type="transmembrane region" description="Helical" evidence="7">
    <location>
        <begin position="107"/>
        <end position="130"/>
    </location>
</feature>
<evidence type="ECO:0000259" key="8">
    <source>
        <dbReference type="PROSITE" id="PS50253"/>
    </source>
</evidence>
<proteinExistence type="inferred from homology"/>
<name>A0A857J1C3_9BURK</name>
<dbReference type="GO" id="GO:0004129">
    <property type="term" value="F:cytochrome-c oxidase activity"/>
    <property type="evidence" value="ECO:0007669"/>
    <property type="project" value="InterPro"/>
</dbReference>
<dbReference type="AlphaFoldDB" id="A0A857J1C3"/>
<dbReference type="InterPro" id="IPR013833">
    <property type="entry name" value="Cyt_c_oxidase_su3_a-hlx"/>
</dbReference>
<keyword evidence="4 7" id="KW-1133">Transmembrane helix</keyword>
<dbReference type="InterPro" id="IPR024791">
    <property type="entry name" value="Cyt_c/ubiquinol_Oxase_su3"/>
</dbReference>
<evidence type="ECO:0000256" key="5">
    <source>
        <dbReference type="ARBA" id="ARBA00023136"/>
    </source>
</evidence>
<dbReference type="PROSITE" id="PS50253">
    <property type="entry name" value="COX3"/>
    <property type="match status" value="1"/>
</dbReference>
<dbReference type="GO" id="GO:0005886">
    <property type="term" value="C:plasma membrane"/>
    <property type="evidence" value="ECO:0007669"/>
    <property type="project" value="UniProtKB-SubCell"/>
</dbReference>
<feature type="transmembrane region" description="Helical" evidence="7">
    <location>
        <begin position="142"/>
        <end position="159"/>
    </location>
</feature>
<evidence type="ECO:0000256" key="7">
    <source>
        <dbReference type="SAM" id="Phobius"/>
    </source>
</evidence>
<evidence type="ECO:0000256" key="4">
    <source>
        <dbReference type="ARBA" id="ARBA00022989"/>
    </source>
</evidence>
<evidence type="ECO:0000256" key="3">
    <source>
        <dbReference type="ARBA" id="ARBA00022692"/>
    </source>
</evidence>
<dbReference type="Pfam" id="PF00510">
    <property type="entry name" value="COX3"/>
    <property type="match status" value="1"/>
</dbReference>
<dbReference type="InterPro" id="IPR035973">
    <property type="entry name" value="Cyt_c_oxidase_su3-like_sf"/>
</dbReference>
<keyword evidence="5 7" id="KW-0472">Membrane</keyword>